<dbReference type="FunFam" id="1.20.1250.20:FF:000134">
    <property type="entry name" value="MFS sugar transporter protein"/>
    <property type="match status" value="1"/>
</dbReference>
<dbReference type="EMBL" id="SOZI01000001">
    <property type="protein sequence ID" value="TNY24772.1"/>
    <property type="molecule type" value="Genomic_DNA"/>
</dbReference>
<dbReference type="PANTHER" id="PTHR48022:SF64">
    <property type="entry name" value="MAJOR FACILITATOR SUPERFAMILY (MFS) PROFILE DOMAIN-CONTAINING PROTEIN"/>
    <property type="match status" value="1"/>
</dbReference>
<evidence type="ECO:0000259" key="9">
    <source>
        <dbReference type="PROSITE" id="PS50850"/>
    </source>
</evidence>
<evidence type="ECO:0000256" key="8">
    <source>
        <dbReference type="SAM" id="Phobius"/>
    </source>
</evidence>
<dbReference type="PROSITE" id="PS50850">
    <property type="entry name" value="MFS"/>
    <property type="match status" value="1"/>
</dbReference>
<evidence type="ECO:0000313" key="10">
    <source>
        <dbReference type="EMBL" id="TNY24772.1"/>
    </source>
</evidence>
<dbReference type="PANTHER" id="PTHR48022">
    <property type="entry name" value="PLASTIDIC GLUCOSE TRANSPORTER 4"/>
    <property type="match status" value="1"/>
</dbReference>
<comment type="caution">
    <text evidence="10">The sequence shown here is derived from an EMBL/GenBank/DDBJ whole genome shotgun (WGS) entry which is preliminary data.</text>
</comment>
<dbReference type="AlphaFoldDB" id="A0A5C5G8Q0"/>
<keyword evidence="3" id="KW-0813">Transport</keyword>
<dbReference type="STRING" id="5288.A0A5C5G8Q0"/>
<organism evidence="10 11">
    <name type="scientific">Rhodotorula diobovata</name>
    <dbReference type="NCBI Taxonomy" id="5288"/>
    <lineage>
        <taxon>Eukaryota</taxon>
        <taxon>Fungi</taxon>
        <taxon>Dikarya</taxon>
        <taxon>Basidiomycota</taxon>
        <taxon>Pucciniomycotina</taxon>
        <taxon>Microbotryomycetes</taxon>
        <taxon>Sporidiobolales</taxon>
        <taxon>Sporidiobolaceae</taxon>
        <taxon>Rhodotorula</taxon>
    </lineage>
</organism>
<dbReference type="PROSITE" id="PS00216">
    <property type="entry name" value="SUGAR_TRANSPORT_1"/>
    <property type="match status" value="1"/>
</dbReference>
<dbReference type="InterPro" id="IPR036259">
    <property type="entry name" value="MFS_trans_sf"/>
</dbReference>
<evidence type="ECO:0000256" key="3">
    <source>
        <dbReference type="ARBA" id="ARBA00022448"/>
    </source>
</evidence>
<accession>A0A5C5G8Q0</accession>
<dbReference type="GO" id="GO:0005351">
    <property type="term" value="F:carbohydrate:proton symporter activity"/>
    <property type="evidence" value="ECO:0007669"/>
    <property type="project" value="TreeGrafter"/>
</dbReference>
<keyword evidence="4 8" id="KW-0812">Transmembrane</keyword>
<gene>
    <name evidence="10" type="ORF">DMC30DRAFT_413006</name>
</gene>
<evidence type="ECO:0000313" key="11">
    <source>
        <dbReference type="Proteomes" id="UP000311382"/>
    </source>
</evidence>
<comment type="similarity">
    <text evidence="2">Belongs to the major facilitator superfamily. Sugar transporter (TC 2.A.1.1) family.</text>
</comment>
<evidence type="ECO:0000256" key="1">
    <source>
        <dbReference type="ARBA" id="ARBA00004141"/>
    </source>
</evidence>
<evidence type="ECO:0000256" key="6">
    <source>
        <dbReference type="ARBA" id="ARBA00023136"/>
    </source>
</evidence>
<dbReference type="InterPro" id="IPR005828">
    <property type="entry name" value="MFS_sugar_transport-like"/>
</dbReference>
<feature type="domain" description="Major facilitator superfamily (MFS) profile" evidence="9">
    <location>
        <begin position="34"/>
        <end position="475"/>
    </location>
</feature>
<feature type="transmembrane region" description="Helical" evidence="8">
    <location>
        <begin position="288"/>
        <end position="308"/>
    </location>
</feature>
<dbReference type="SUPFAM" id="SSF103473">
    <property type="entry name" value="MFS general substrate transporter"/>
    <property type="match status" value="1"/>
</dbReference>
<evidence type="ECO:0000256" key="4">
    <source>
        <dbReference type="ARBA" id="ARBA00022692"/>
    </source>
</evidence>
<dbReference type="InterPro" id="IPR050360">
    <property type="entry name" value="MFS_Sugar_Transporters"/>
</dbReference>
<evidence type="ECO:0000256" key="2">
    <source>
        <dbReference type="ARBA" id="ARBA00010992"/>
    </source>
</evidence>
<sequence length="538" mass="59207">MTAGAPTAFREFDAAYKRSGPWWRNRGLVSLNLALLVIYVTQVNNGYDSALIAGFQAMQPWRDDLDNPSPSKIGFLNLISYCTGLATAPIAAFASDRWGRRLCIRYAALTMVIGSVMGTCAGEGDASPYGLFLGSRAVIGSGLAFAIIISPILLQELPHPSQRQTVSSLFNTCYVLGSIVAAWTIFGTGMLDTSWSWRIPYIIQIGPAVFALVAIFCVPESPRFHLGRGDEQACLDFLIQYHGNGEETELVRFEFEEMKDTLRKEREATQYGWSILWATRANRRRTALVLWIGFCQCLSGQAIITFYYTSILRLVGLTDTQQVTGINGGLQIFNYMASLLGVWLVPRVPRRRLLMAAWIGVLCSNVWLIVASALYAQSGSESAGIAAVVAVWLYDFFFNLVCGPLFFSYTAEVLPFNMRAKGMMANALLTKSLSIFNSYVNSVALASIGWKYYLVYTALIMVQLIGWYVLAVNTNGLTLEEVALLFEEPGGAVPDVEHAATVAHRTLIGERGTKLKLDDDESLESPASPAEDPLHPPL</sequence>
<evidence type="ECO:0000256" key="5">
    <source>
        <dbReference type="ARBA" id="ARBA00022989"/>
    </source>
</evidence>
<dbReference type="OrthoDB" id="6133115at2759"/>
<feature type="transmembrane region" description="Helical" evidence="8">
    <location>
        <begin position="130"/>
        <end position="154"/>
    </location>
</feature>
<feature type="transmembrane region" description="Helical" evidence="8">
    <location>
        <begin position="73"/>
        <end position="94"/>
    </location>
</feature>
<dbReference type="GO" id="GO:0016020">
    <property type="term" value="C:membrane"/>
    <property type="evidence" value="ECO:0007669"/>
    <property type="project" value="UniProtKB-SubCell"/>
</dbReference>
<evidence type="ECO:0000256" key="7">
    <source>
        <dbReference type="SAM" id="MobiDB-lite"/>
    </source>
</evidence>
<comment type="subcellular location">
    <subcellularLocation>
        <location evidence="1">Membrane</location>
        <topology evidence="1">Multi-pass membrane protein</topology>
    </subcellularLocation>
</comment>
<feature type="transmembrane region" description="Helical" evidence="8">
    <location>
        <begin position="428"/>
        <end position="446"/>
    </location>
</feature>
<feature type="transmembrane region" description="Helical" evidence="8">
    <location>
        <begin position="382"/>
        <end position="407"/>
    </location>
</feature>
<keyword evidence="6 8" id="KW-0472">Membrane</keyword>
<name>A0A5C5G8Q0_9BASI</name>
<dbReference type="InterPro" id="IPR020846">
    <property type="entry name" value="MFS_dom"/>
</dbReference>
<feature type="transmembrane region" description="Helical" evidence="8">
    <location>
        <begin position="198"/>
        <end position="218"/>
    </location>
</feature>
<dbReference type="Gene3D" id="1.20.1250.20">
    <property type="entry name" value="MFS general substrate transporter like domains"/>
    <property type="match status" value="1"/>
</dbReference>
<feature type="transmembrane region" description="Helical" evidence="8">
    <location>
        <begin position="106"/>
        <end position="124"/>
    </location>
</feature>
<keyword evidence="5 8" id="KW-1133">Transmembrane helix</keyword>
<feature type="transmembrane region" description="Helical" evidence="8">
    <location>
        <begin position="166"/>
        <end position="186"/>
    </location>
</feature>
<dbReference type="Proteomes" id="UP000311382">
    <property type="component" value="Unassembled WGS sequence"/>
</dbReference>
<feature type="region of interest" description="Disordered" evidence="7">
    <location>
        <begin position="513"/>
        <end position="538"/>
    </location>
</feature>
<feature type="transmembrane region" description="Helical" evidence="8">
    <location>
        <begin position="452"/>
        <end position="470"/>
    </location>
</feature>
<dbReference type="InterPro" id="IPR005829">
    <property type="entry name" value="Sugar_transporter_CS"/>
</dbReference>
<feature type="transmembrane region" description="Helical" evidence="8">
    <location>
        <begin position="328"/>
        <end position="346"/>
    </location>
</feature>
<protein>
    <submittedName>
        <fullName evidence="10">General substrate transporter</fullName>
    </submittedName>
</protein>
<keyword evidence="11" id="KW-1185">Reference proteome</keyword>
<feature type="transmembrane region" description="Helical" evidence="8">
    <location>
        <begin position="353"/>
        <end position="376"/>
    </location>
</feature>
<proteinExistence type="inferred from homology"/>
<reference evidence="10 11" key="1">
    <citation type="submission" date="2019-03" db="EMBL/GenBank/DDBJ databases">
        <title>Rhodosporidium diobovatum UCD-FST 08-225 genome sequencing, assembly, and annotation.</title>
        <authorList>
            <person name="Fakankun I.U."/>
            <person name="Fristensky B."/>
            <person name="Levin D.B."/>
        </authorList>
    </citation>
    <scope>NUCLEOTIDE SEQUENCE [LARGE SCALE GENOMIC DNA]</scope>
    <source>
        <strain evidence="10 11">UCD-FST 08-225</strain>
    </source>
</reference>
<dbReference type="Pfam" id="PF00083">
    <property type="entry name" value="Sugar_tr"/>
    <property type="match status" value="1"/>
</dbReference>